<dbReference type="InterPro" id="IPR005844">
    <property type="entry name" value="A-D-PHexomutase_a/b/a-I"/>
</dbReference>
<evidence type="ECO:0000256" key="6">
    <source>
        <dbReference type="ARBA" id="ARBA00023235"/>
    </source>
</evidence>
<dbReference type="AlphaFoldDB" id="A0A1H8V9D2"/>
<dbReference type="SUPFAM" id="SSF55957">
    <property type="entry name" value="Phosphoglucomutase, C-terminal domain"/>
    <property type="match status" value="1"/>
</dbReference>
<evidence type="ECO:0000313" key="13">
    <source>
        <dbReference type="Proteomes" id="UP000198960"/>
    </source>
</evidence>
<keyword evidence="6" id="KW-0413">Isomerase</keyword>
<dbReference type="GO" id="GO:0004614">
    <property type="term" value="F:phosphoglucomutase activity"/>
    <property type="evidence" value="ECO:0007669"/>
    <property type="project" value="InterPro"/>
</dbReference>
<dbReference type="OrthoDB" id="9806956at2"/>
<dbReference type="InterPro" id="IPR005845">
    <property type="entry name" value="A-D-PHexomutase_a/b/a-II"/>
</dbReference>
<keyword evidence="5 7" id="KW-0460">Magnesium</keyword>
<dbReference type="Pfam" id="PF02880">
    <property type="entry name" value="PGM_PMM_III"/>
    <property type="match status" value="1"/>
</dbReference>
<sequence length="544" mass="57059">MSDVRAGQPAEPSDLVDVAALVTAYYTLDPDPTEPAQQVAFGTSGHRGSSLDAAFNEAHILATTQAICEYRAAQGVDGPLFLGRDTHALSEPAWASALEVLAANDVTVLVDAADRYTPTPAVSHAILRANRGKNGGRADGIVVTPSHNPPRDGGFKYNPPHGGPADSDATKAIADRANELLRAGLDGVRRIPFARARAAASAYDFTGTYVEDLPSVLDLDAVRAAGVRIGADPLGGASVDYWGAIAERHRLDLTVVNPLVDPTWRFMTLDWDGKIRMDCSSPSAMASLIGKRADYAIATGNDADADRHGIVTPDGGLMNPNAFLAVAISHLFSSRPEWGAQTAVGKTLVSSSLIDRVVAGLGRRLVEVPVGFKWFVPGLLDGSVGFGGEESAGASFLRRDGGVWTTDKDGMLLALLAAEIQAVTGRSPSQLHGELTERYGESAYARVDAPATREQKAALAKLSPEAVTATELAGEPIVAKLTRAPGNDAPIGGLKVVTENAWFAARPSGTEDVYKIYAESFAGPDHLARVQEEARAVVTAALAG</sequence>
<protein>
    <submittedName>
        <fullName evidence="12">Phosphoglucomutase</fullName>
    </submittedName>
</protein>
<feature type="domain" description="Alpha-D-phosphohexomutase alpha/beta/alpha" evidence="11">
    <location>
        <begin position="319"/>
        <end position="439"/>
    </location>
</feature>
<feature type="domain" description="Alpha-D-phosphohexomutase alpha/beta/alpha" evidence="10">
    <location>
        <begin position="208"/>
        <end position="315"/>
    </location>
</feature>
<evidence type="ECO:0000259" key="11">
    <source>
        <dbReference type="Pfam" id="PF02880"/>
    </source>
</evidence>
<evidence type="ECO:0000256" key="5">
    <source>
        <dbReference type="ARBA" id="ARBA00022842"/>
    </source>
</evidence>
<dbReference type="CDD" id="cd05801">
    <property type="entry name" value="PGM_like3"/>
    <property type="match status" value="1"/>
</dbReference>
<reference evidence="13" key="1">
    <citation type="submission" date="2016-10" db="EMBL/GenBank/DDBJ databases">
        <authorList>
            <person name="Varghese N."/>
            <person name="Submissions S."/>
        </authorList>
    </citation>
    <scope>NUCLEOTIDE SEQUENCE [LARGE SCALE GENOMIC DNA]</scope>
    <source>
        <strain evidence="13">DSM 45413</strain>
    </source>
</reference>
<dbReference type="Proteomes" id="UP000198960">
    <property type="component" value="Unassembled WGS sequence"/>
</dbReference>
<dbReference type="PANTHER" id="PTHR45745:SF1">
    <property type="entry name" value="PHOSPHOGLUCOMUTASE 2B-RELATED"/>
    <property type="match status" value="1"/>
</dbReference>
<evidence type="ECO:0000256" key="3">
    <source>
        <dbReference type="ARBA" id="ARBA00022553"/>
    </source>
</evidence>
<dbReference type="SUPFAM" id="SSF53738">
    <property type="entry name" value="Phosphoglucomutase, first 3 domains"/>
    <property type="match status" value="3"/>
</dbReference>
<evidence type="ECO:0000313" key="12">
    <source>
        <dbReference type="EMBL" id="SEP11857.1"/>
    </source>
</evidence>
<dbReference type="InterPro" id="IPR005852">
    <property type="entry name" value="PGM_a-D-Glc-sp"/>
</dbReference>
<dbReference type="Gene3D" id="3.40.120.10">
    <property type="entry name" value="Alpha-D-Glucose-1,6-Bisphosphate, subunit A, domain 3"/>
    <property type="match status" value="3"/>
</dbReference>
<dbReference type="InterPro" id="IPR005843">
    <property type="entry name" value="A-D-PHexomutase_C"/>
</dbReference>
<feature type="domain" description="Alpha-D-phosphohexomutase alpha/beta/alpha" evidence="9">
    <location>
        <begin position="40"/>
        <end position="179"/>
    </location>
</feature>
<evidence type="ECO:0000259" key="9">
    <source>
        <dbReference type="Pfam" id="PF02878"/>
    </source>
</evidence>
<evidence type="ECO:0000259" key="8">
    <source>
        <dbReference type="Pfam" id="PF00408"/>
    </source>
</evidence>
<name>A0A1H8V9D2_9ACTN</name>
<dbReference type="RefSeq" id="WP_091945928.1">
    <property type="nucleotide sequence ID" value="NZ_FOEE01000011.1"/>
</dbReference>
<organism evidence="12 13">
    <name type="scientific">Trujillonella endophytica</name>
    <dbReference type="NCBI Taxonomy" id="673521"/>
    <lineage>
        <taxon>Bacteria</taxon>
        <taxon>Bacillati</taxon>
        <taxon>Actinomycetota</taxon>
        <taxon>Actinomycetes</taxon>
        <taxon>Geodermatophilales</taxon>
        <taxon>Geodermatophilaceae</taxon>
        <taxon>Trujillonella</taxon>
    </lineage>
</organism>
<evidence type="ECO:0000256" key="1">
    <source>
        <dbReference type="ARBA" id="ARBA00001946"/>
    </source>
</evidence>
<comment type="similarity">
    <text evidence="2 7">Belongs to the phosphohexose mutase family.</text>
</comment>
<dbReference type="InterPro" id="IPR005846">
    <property type="entry name" value="A-D-PHexomutase_a/b/a-III"/>
</dbReference>
<dbReference type="GO" id="GO:0000287">
    <property type="term" value="F:magnesium ion binding"/>
    <property type="evidence" value="ECO:0007669"/>
    <property type="project" value="InterPro"/>
</dbReference>
<dbReference type="NCBIfam" id="TIGR01132">
    <property type="entry name" value="pgm"/>
    <property type="match status" value="1"/>
</dbReference>
<keyword evidence="3" id="KW-0597">Phosphoprotein</keyword>
<keyword evidence="13" id="KW-1185">Reference proteome</keyword>
<evidence type="ECO:0000256" key="2">
    <source>
        <dbReference type="ARBA" id="ARBA00010231"/>
    </source>
</evidence>
<dbReference type="GO" id="GO:0006166">
    <property type="term" value="P:purine ribonucleoside salvage"/>
    <property type="evidence" value="ECO:0007669"/>
    <property type="project" value="TreeGrafter"/>
</dbReference>
<gene>
    <name evidence="12" type="ORF">SAMN05660991_03349</name>
</gene>
<proteinExistence type="inferred from homology"/>
<dbReference type="Pfam" id="PF02879">
    <property type="entry name" value="PGM_PMM_II"/>
    <property type="match status" value="1"/>
</dbReference>
<evidence type="ECO:0000259" key="10">
    <source>
        <dbReference type="Pfam" id="PF02879"/>
    </source>
</evidence>
<comment type="cofactor">
    <cofactor evidence="1">
        <name>Mg(2+)</name>
        <dbReference type="ChEBI" id="CHEBI:18420"/>
    </cofactor>
</comment>
<dbReference type="Gene3D" id="3.30.310.50">
    <property type="entry name" value="Alpha-D-phosphohexomutase, C-terminal domain"/>
    <property type="match status" value="1"/>
</dbReference>
<dbReference type="STRING" id="673521.SAMN05660991_03349"/>
<dbReference type="PANTHER" id="PTHR45745">
    <property type="entry name" value="PHOSPHOMANNOMUTASE 45A"/>
    <property type="match status" value="1"/>
</dbReference>
<accession>A0A1H8V9D2</accession>
<dbReference type="Pfam" id="PF02878">
    <property type="entry name" value="PGM_PMM_I"/>
    <property type="match status" value="1"/>
</dbReference>
<dbReference type="InterPro" id="IPR016066">
    <property type="entry name" value="A-D-PHexomutase_CS"/>
</dbReference>
<dbReference type="GO" id="GO:0005975">
    <property type="term" value="P:carbohydrate metabolic process"/>
    <property type="evidence" value="ECO:0007669"/>
    <property type="project" value="InterPro"/>
</dbReference>
<evidence type="ECO:0000256" key="4">
    <source>
        <dbReference type="ARBA" id="ARBA00022723"/>
    </source>
</evidence>
<dbReference type="Pfam" id="PF00408">
    <property type="entry name" value="PGM_PMM_IV"/>
    <property type="match status" value="1"/>
</dbReference>
<dbReference type="InterPro" id="IPR016055">
    <property type="entry name" value="A-D-PHexomutase_a/b/a-I/II/III"/>
</dbReference>
<dbReference type="GO" id="GO:0008973">
    <property type="term" value="F:phosphopentomutase activity"/>
    <property type="evidence" value="ECO:0007669"/>
    <property type="project" value="TreeGrafter"/>
</dbReference>
<dbReference type="InterPro" id="IPR036900">
    <property type="entry name" value="A-D-PHexomutase_C_sf"/>
</dbReference>
<dbReference type="PROSITE" id="PS00710">
    <property type="entry name" value="PGM_PMM"/>
    <property type="match status" value="1"/>
</dbReference>
<keyword evidence="4 7" id="KW-0479">Metal-binding</keyword>
<feature type="domain" description="Alpha-D-phosphohexomutase C-terminal" evidence="8">
    <location>
        <begin position="484"/>
        <end position="535"/>
    </location>
</feature>
<evidence type="ECO:0000256" key="7">
    <source>
        <dbReference type="RuleBase" id="RU004326"/>
    </source>
</evidence>
<dbReference type="EMBL" id="FOEE01000011">
    <property type="protein sequence ID" value="SEP11857.1"/>
    <property type="molecule type" value="Genomic_DNA"/>
</dbReference>